<evidence type="ECO:0000313" key="2">
    <source>
        <dbReference type="EMBL" id="CRF40331.1"/>
    </source>
</evidence>
<reference evidence="2" key="1">
    <citation type="submission" date="2014-12" db="EMBL/GenBank/DDBJ databases">
        <title>Whole genome sequences of four Staphylococcus schleiferi canine isolates.</title>
        <authorList>
            <person name="Misic A.M."/>
            <person name="Cain C."/>
            <person name="Morris D.O."/>
            <person name="Rankin S."/>
            <person name="Beiting D."/>
        </authorList>
    </citation>
    <scope>NUCLEOTIDE SEQUENCE</scope>
    <source>
        <strain evidence="2">ASB11</strain>
        <strain evidence="3">ASB13</strain>
        <strain evidence="5">ASB7</strain>
        <strain evidence="4">ASB9</strain>
    </source>
</reference>
<accession>A0A0K2X3K2</accession>
<proteinExistence type="predicted"/>
<evidence type="ECO:0000313" key="4">
    <source>
        <dbReference type="EMBL" id="CRF44661.1"/>
    </source>
</evidence>
<sequence>MKRTIVAIPLATALLGAADEPKPVQSPTPEPSQAVQMQKPPAPASTTQSPAPAPSQATQAQTPLPKQEAQKTIPARVRVGTTRHGERNAFFVGADYQLGMMTSTEQGCASSAQCDGNRLETNSKISWGDMGTHHFKGALNAQEHVTNGFGIVAGYKHFFKKLPEFGLRYYGFFDYAASNYRYYRNISNINAWEGTTYKPTNIFAYGIGTDVLFNPKRFNKENFHFGFFAGLAIGGSSFGPMNGYYKSLVQIYGGHLRVSSFNVFVNGGIRFGTKHNGFEVGIKIPTIATHYYTALNVPTGYPYQATLQRDFVFYWRYLVSF</sequence>
<evidence type="ECO:0000313" key="5">
    <source>
        <dbReference type="EMBL" id="CRF52078.1"/>
    </source>
</evidence>
<dbReference type="STRING" id="1578720.HAL011_00830"/>
<protein>
    <submittedName>
        <fullName evidence="2">Putative Outer membrane protein</fullName>
    </submittedName>
</protein>
<dbReference type="EMBL" id="CDML01000001">
    <property type="protein sequence ID" value="CRF40331.1"/>
    <property type="molecule type" value="Genomic_DNA"/>
</dbReference>
<name>A0A0K2X3K2_9HELI</name>
<feature type="region of interest" description="Disordered" evidence="1">
    <location>
        <begin position="15"/>
        <end position="80"/>
    </location>
</feature>
<dbReference type="EMBL" id="CDMN01000049">
    <property type="protein sequence ID" value="CRF44661.1"/>
    <property type="molecule type" value="Genomic_DNA"/>
</dbReference>
<dbReference type="EMBL" id="CDMG01000002">
    <property type="protein sequence ID" value="CRF52078.1"/>
    <property type="molecule type" value="Genomic_DNA"/>
</dbReference>
<dbReference type="Proteomes" id="UP000045175">
    <property type="component" value="Unassembled WGS sequence"/>
</dbReference>
<evidence type="ECO:0000256" key="1">
    <source>
        <dbReference type="SAM" id="MobiDB-lite"/>
    </source>
</evidence>
<organism evidence="2 6">
    <name type="scientific">Helicobacter ailurogastricus</name>
    <dbReference type="NCBI Taxonomy" id="1578720"/>
    <lineage>
        <taxon>Bacteria</taxon>
        <taxon>Pseudomonadati</taxon>
        <taxon>Campylobacterota</taxon>
        <taxon>Epsilonproteobacteria</taxon>
        <taxon>Campylobacterales</taxon>
        <taxon>Helicobacteraceae</taxon>
        <taxon>Helicobacter</taxon>
    </lineage>
</organism>
<evidence type="ECO:0000313" key="3">
    <source>
        <dbReference type="EMBL" id="CRF42398.1"/>
    </source>
</evidence>
<dbReference type="Proteomes" id="UP000043437">
    <property type="component" value="Unassembled WGS sequence"/>
</dbReference>
<reference evidence="6" key="3">
    <citation type="submission" date="2014-12" db="EMBL/GenBank/DDBJ databases">
        <authorList>
            <person name="Smet A."/>
        </authorList>
    </citation>
    <scope>NUCLEOTIDE SEQUENCE [LARGE SCALE GENOMIC DNA]</scope>
</reference>
<evidence type="ECO:0000313" key="8">
    <source>
        <dbReference type="Proteomes" id="UP000043437"/>
    </source>
</evidence>
<evidence type="ECO:0000313" key="6">
    <source>
        <dbReference type="Proteomes" id="UP000038622"/>
    </source>
</evidence>
<dbReference type="EMBL" id="CDMH01000025">
    <property type="protein sequence ID" value="CRF42398.1"/>
    <property type="molecule type" value="Genomic_DNA"/>
</dbReference>
<dbReference type="Proteomes" id="UP000038622">
    <property type="component" value="Unassembled WGS sequence"/>
</dbReference>
<feature type="compositionally biased region" description="Low complexity" evidence="1">
    <location>
        <begin position="44"/>
        <end position="63"/>
    </location>
</feature>
<dbReference type="Proteomes" id="UP000041394">
    <property type="component" value="Unassembled WGS sequence"/>
</dbReference>
<reference evidence="7 8" key="2">
    <citation type="submission" date="2014-12" db="EMBL/GenBank/DDBJ databases">
        <authorList>
            <person name="Jaenicke S."/>
        </authorList>
    </citation>
    <scope>NUCLEOTIDE SEQUENCE [LARGE SCALE GENOMIC DNA]</scope>
</reference>
<gene>
    <name evidence="2" type="ORF">HAL011_00830</name>
    <name evidence="3" type="ORF">HAL013_05720</name>
    <name evidence="5" type="ORF">HAL07_02040</name>
    <name evidence="4" type="ORF">HAL09_12580</name>
</gene>
<keyword evidence="6" id="KW-1185">Reference proteome</keyword>
<dbReference type="AlphaFoldDB" id="A0A0K2X3K2"/>
<dbReference type="InterPro" id="IPR002718">
    <property type="entry name" value="OMP_Helicobacter"/>
</dbReference>
<dbReference type="OrthoDB" id="5319509at2"/>
<dbReference type="PRINTS" id="PR01776">
    <property type="entry name" value="HPOMPFAMILY"/>
</dbReference>
<dbReference type="Pfam" id="PF01856">
    <property type="entry name" value="HP_OMP"/>
    <property type="match status" value="1"/>
</dbReference>
<evidence type="ECO:0000313" key="7">
    <source>
        <dbReference type="Proteomes" id="UP000041394"/>
    </source>
</evidence>